<evidence type="ECO:0000256" key="1">
    <source>
        <dbReference type="SAM" id="MobiDB-lite"/>
    </source>
</evidence>
<evidence type="ECO:0000313" key="3">
    <source>
        <dbReference type="EMBL" id="SDK81881.1"/>
    </source>
</evidence>
<dbReference type="NCBIfam" id="TIGR01714">
    <property type="entry name" value="phage_rep_org_N"/>
    <property type="match status" value="1"/>
</dbReference>
<sequence>MAQIQWIKLKVDMFDNEKIKLIEAMPDADSILVIWIKLLTYAGKTNSSGYILLTETIPMNEEEIATIFNRPLNTVRYALQVFERYGMINREDDVIKIKNWENHQNVEGMERAREQAKLRKRKQREREREAQNKMPESDQNKQSHVMSRDSHATEREREREEDLDKELDIEKEREEEKKDSLSYNQEVYDVLNKRGIDMSNAQACFKISQKMSGIDDIQYLHKAIDVADNKGVLKAPYVLRIIENWFEDGKTSYEALMQYENKSNKPKYGTPNDEETRNQYKNLGF</sequence>
<evidence type="ECO:0000259" key="2">
    <source>
        <dbReference type="Pfam" id="PF09681"/>
    </source>
</evidence>
<dbReference type="Proteomes" id="UP000199008">
    <property type="component" value="Unassembled WGS sequence"/>
</dbReference>
<evidence type="ECO:0000313" key="4">
    <source>
        <dbReference type="Proteomes" id="UP000199008"/>
    </source>
</evidence>
<reference evidence="4" key="1">
    <citation type="submission" date="2016-10" db="EMBL/GenBank/DDBJ databases">
        <authorList>
            <person name="Varghese N."/>
            <person name="Submissions S."/>
        </authorList>
    </citation>
    <scope>NUCLEOTIDE SEQUENCE [LARGE SCALE GENOMIC DNA]</scope>
    <source>
        <strain evidence="4">CGMCC 1.8895</strain>
    </source>
</reference>
<dbReference type="RefSeq" id="WP_092986102.1">
    <property type="nucleotide sequence ID" value="NZ_FNFY01000010.1"/>
</dbReference>
<feature type="domain" description="Phage replisome organiser N-terminal" evidence="2">
    <location>
        <begin position="6"/>
        <end position="125"/>
    </location>
</feature>
<protein>
    <submittedName>
        <fullName evidence="3">Phage replisome organizer, putative, N-terminal region</fullName>
    </submittedName>
</protein>
<name>A0A1G9F0N0_9BACL</name>
<organism evidence="3 4">
    <name type="scientific">Lacicoccus qingdaonensis</name>
    <dbReference type="NCBI Taxonomy" id="576118"/>
    <lineage>
        <taxon>Bacteria</taxon>
        <taxon>Bacillati</taxon>
        <taxon>Bacillota</taxon>
        <taxon>Bacilli</taxon>
        <taxon>Bacillales</taxon>
        <taxon>Salinicoccaceae</taxon>
        <taxon>Lacicoccus</taxon>
    </lineage>
</organism>
<dbReference type="PANTHER" id="PTHR37293">
    <property type="entry name" value="PHAGE REPLICATION PROTEIN-RELATED"/>
    <property type="match status" value="1"/>
</dbReference>
<dbReference type="PANTHER" id="PTHR37293:SF7">
    <property type="entry name" value="HYPOTHETICAL PHAGE PROTEIN"/>
    <property type="match status" value="1"/>
</dbReference>
<dbReference type="OrthoDB" id="1258529at2"/>
<feature type="region of interest" description="Disordered" evidence="1">
    <location>
        <begin position="262"/>
        <end position="285"/>
    </location>
</feature>
<dbReference type="Pfam" id="PF09681">
    <property type="entry name" value="Phage_rep_org_N"/>
    <property type="match status" value="1"/>
</dbReference>
<proteinExistence type="predicted"/>
<feature type="compositionally biased region" description="Basic and acidic residues" evidence="1">
    <location>
        <begin position="108"/>
        <end position="117"/>
    </location>
</feature>
<dbReference type="InterPro" id="IPR010056">
    <property type="entry name" value="Phage_rep_org__N"/>
</dbReference>
<accession>A0A1G9F0N0</accession>
<gene>
    <name evidence="3" type="ORF">SAMN05216216_11072</name>
</gene>
<dbReference type="SUPFAM" id="SSF46785">
    <property type="entry name" value="Winged helix' DNA-binding domain"/>
    <property type="match status" value="1"/>
</dbReference>
<dbReference type="InterPro" id="IPR053162">
    <property type="entry name" value="DnaD"/>
</dbReference>
<feature type="region of interest" description="Disordered" evidence="1">
    <location>
        <begin position="108"/>
        <end position="180"/>
    </location>
</feature>
<dbReference type="EMBL" id="FNFY01000010">
    <property type="protein sequence ID" value="SDK81881.1"/>
    <property type="molecule type" value="Genomic_DNA"/>
</dbReference>
<dbReference type="STRING" id="576118.SAMN05216216_11072"/>
<dbReference type="AlphaFoldDB" id="A0A1G9F0N0"/>
<keyword evidence="4" id="KW-1185">Reference proteome</keyword>
<dbReference type="InterPro" id="IPR036390">
    <property type="entry name" value="WH_DNA-bd_sf"/>
</dbReference>
<feature type="compositionally biased region" description="Basic and acidic residues" evidence="1">
    <location>
        <begin position="124"/>
        <end position="180"/>
    </location>
</feature>